<protein>
    <submittedName>
        <fullName evidence="1">Uncharacterized protein</fullName>
    </submittedName>
</protein>
<accession>A0A3N4J8W6</accession>
<dbReference type="Proteomes" id="UP000276215">
    <property type="component" value="Unassembled WGS sequence"/>
</dbReference>
<sequence>MVQVSMINNFELQSQNYPPPAMLEDIHPLGKLSWLFKSSPQTPYFLINATSHFLLSDNSIGRNGLILYSPHLLAP</sequence>
<proteinExistence type="predicted"/>
<dbReference type="EMBL" id="ML120463">
    <property type="protein sequence ID" value="RPA92890.1"/>
    <property type="molecule type" value="Genomic_DNA"/>
</dbReference>
<evidence type="ECO:0000313" key="2">
    <source>
        <dbReference type="Proteomes" id="UP000276215"/>
    </source>
</evidence>
<name>A0A3N4J8W6_9PEZI</name>
<keyword evidence="2" id="KW-1185">Reference proteome</keyword>
<gene>
    <name evidence="1" type="ORF">L873DRAFT_1816823</name>
</gene>
<dbReference type="AlphaFoldDB" id="A0A3N4J8W6"/>
<reference evidence="1 2" key="1">
    <citation type="journal article" date="2018" name="Nat. Ecol. Evol.">
        <title>Pezizomycetes genomes reveal the molecular basis of ectomycorrhizal truffle lifestyle.</title>
        <authorList>
            <person name="Murat C."/>
            <person name="Payen T."/>
            <person name="Noel B."/>
            <person name="Kuo A."/>
            <person name="Morin E."/>
            <person name="Chen J."/>
            <person name="Kohler A."/>
            <person name="Krizsan K."/>
            <person name="Balestrini R."/>
            <person name="Da Silva C."/>
            <person name="Montanini B."/>
            <person name="Hainaut M."/>
            <person name="Levati E."/>
            <person name="Barry K.W."/>
            <person name="Belfiori B."/>
            <person name="Cichocki N."/>
            <person name="Clum A."/>
            <person name="Dockter R.B."/>
            <person name="Fauchery L."/>
            <person name="Guy J."/>
            <person name="Iotti M."/>
            <person name="Le Tacon F."/>
            <person name="Lindquist E.A."/>
            <person name="Lipzen A."/>
            <person name="Malagnac F."/>
            <person name="Mello A."/>
            <person name="Molinier V."/>
            <person name="Miyauchi S."/>
            <person name="Poulain J."/>
            <person name="Riccioni C."/>
            <person name="Rubini A."/>
            <person name="Sitrit Y."/>
            <person name="Splivallo R."/>
            <person name="Traeger S."/>
            <person name="Wang M."/>
            <person name="Zifcakova L."/>
            <person name="Wipf D."/>
            <person name="Zambonelli A."/>
            <person name="Paolocci F."/>
            <person name="Nowrousian M."/>
            <person name="Ottonello S."/>
            <person name="Baldrian P."/>
            <person name="Spatafora J.W."/>
            <person name="Henrissat B."/>
            <person name="Nagy L.G."/>
            <person name="Aury J.M."/>
            <person name="Wincker P."/>
            <person name="Grigoriev I.V."/>
            <person name="Bonfante P."/>
            <person name="Martin F.M."/>
        </authorList>
    </citation>
    <scope>NUCLEOTIDE SEQUENCE [LARGE SCALE GENOMIC DNA]</scope>
    <source>
        <strain evidence="1 2">120613-1</strain>
    </source>
</reference>
<organism evidence="1 2">
    <name type="scientific">Choiromyces venosus 120613-1</name>
    <dbReference type="NCBI Taxonomy" id="1336337"/>
    <lineage>
        <taxon>Eukaryota</taxon>
        <taxon>Fungi</taxon>
        <taxon>Dikarya</taxon>
        <taxon>Ascomycota</taxon>
        <taxon>Pezizomycotina</taxon>
        <taxon>Pezizomycetes</taxon>
        <taxon>Pezizales</taxon>
        <taxon>Tuberaceae</taxon>
        <taxon>Choiromyces</taxon>
    </lineage>
</organism>
<evidence type="ECO:0000313" key="1">
    <source>
        <dbReference type="EMBL" id="RPA92890.1"/>
    </source>
</evidence>